<proteinExistence type="inferred from homology"/>
<evidence type="ECO:0000256" key="3">
    <source>
        <dbReference type="ARBA" id="ARBA00022692"/>
    </source>
</evidence>
<evidence type="ECO:0000256" key="8">
    <source>
        <dbReference type="PROSITE-ProRule" id="PRU00703"/>
    </source>
</evidence>
<dbReference type="SMART" id="SM00116">
    <property type="entry name" value="CBS"/>
    <property type="match status" value="1"/>
</dbReference>
<evidence type="ECO:0000256" key="1">
    <source>
        <dbReference type="ARBA" id="ARBA00004141"/>
    </source>
</evidence>
<keyword evidence="3 9" id="KW-0812">Transmembrane</keyword>
<feature type="transmembrane region" description="Helical" evidence="9">
    <location>
        <begin position="326"/>
        <end position="350"/>
    </location>
</feature>
<dbReference type="Pfam" id="PF00571">
    <property type="entry name" value="CBS"/>
    <property type="match status" value="1"/>
</dbReference>
<keyword evidence="6 9" id="KW-0472">Membrane</keyword>
<dbReference type="InterPro" id="IPR046342">
    <property type="entry name" value="CBS_dom_sf"/>
</dbReference>
<feature type="transmembrane region" description="Helical" evidence="9">
    <location>
        <begin position="592"/>
        <end position="609"/>
    </location>
</feature>
<dbReference type="Gene3D" id="1.10.3080.10">
    <property type="entry name" value="Clc chloride channel"/>
    <property type="match status" value="1"/>
</dbReference>
<dbReference type="InterPro" id="IPR014743">
    <property type="entry name" value="Cl-channel_core"/>
</dbReference>
<evidence type="ECO:0000256" key="4">
    <source>
        <dbReference type="ARBA" id="ARBA00022989"/>
    </source>
</evidence>
<evidence type="ECO:0000259" key="11">
    <source>
        <dbReference type="PROSITE" id="PS51371"/>
    </source>
</evidence>
<evidence type="ECO:0000256" key="6">
    <source>
        <dbReference type="ARBA" id="ARBA00023136"/>
    </source>
</evidence>
<dbReference type="PANTHER" id="PTHR45711">
    <property type="entry name" value="CHLORIDE CHANNEL PROTEIN"/>
    <property type="match status" value="1"/>
</dbReference>
<dbReference type="GO" id="GO:0005247">
    <property type="term" value="F:voltage-gated chloride channel activity"/>
    <property type="evidence" value="ECO:0007669"/>
    <property type="project" value="TreeGrafter"/>
</dbReference>
<dbReference type="Gene3D" id="3.10.580.10">
    <property type="entry name" value="CBS-domain"/>
    <property type="match status" value="1"/>
</dbReference>
<reference evidence="12" key="1">
    <citation type="submission" date="2022-07" db="EMBL/GenBank/DDBJ databases">
        <title>Draft genome sequence of Zalerion maritima ATCC 34329, a (micro)plastics degrading marine fungus.</title>
        <authorList>
            <person name="Paco A."/>
            <person name="Goncalves M.F.M."/>
            <person name="Rocha-Santos T.A.P."/>
            <person name="Alves A."/>
        </authorList>
    </citation>
    <scope>NUCLEOTIDE SEQUENCE</scope>
    <source>
        <strain evidence="12">ATCC 34329</strain>
    </source>
</reference>
<dbReference type="InterPro" id="IPR001807">
    <property type="entry name" value="ClC"/>
</dbReference>
<dbReference type="CDD" id="cd03684">
    <property type="entry name" value="ClC_3_like"/>
    <property type="match status" value="1"/>
</dbReference>
<feature type="transmembrane region" description="Helical" evidence="9">
    <location>
        <begin position="503"/>
        <end position="524"/>
    </location>
</feature>
<evidence type="ECO:0000256" key="5">
    <source>
        <dbReference type="ARBA" id="ARBA00023065"/>
    </source>
</evidence>
<dbReference type="Proteomes" id="UP001201980">
    <property type="component" value="Unassembled WGS sequence"/>
</dbReference>
<dbReference type="GO" id="GO:0005886">
    <property type="term" value="C:plasma membrane"/>
    <property type="evidence" value="ECO:0007669"/>
    <property type="project" value="TreeGrafter"/>
</dbReference>
<comment type="similarity">
    <text evidence="9">Belongs to the chloride channel (TC 2.A.49) family.</text>
</comment>
<keyword evidence="4 9" id="KW-1133">Transmembrane helix</keyword>
<keyword evidence="8" id="KW-0129">CBS domain</keyword>
<dbReference type="InterPro" id="IPR000644">
    <property type="entry name" value="CBS_dom"/>
</dbReference>
<dbReference type="SUPFAM" id="SSF54631">
    <property type="entry name" value="CBS-domain pair"/>
    <property type="match status" value="1"/>
</dbReference>
<gene>
    <name evidence="12" type="ORF">MKZ38_004133</name>
</gene>
<comment type="caution">
    <text evidence="9">Lacks conserved residue(s) required for the propagation of feature annotation.</text>
</comment>
<evidence type="ECO:0000313" key="13">
    <source>
        <dbReference type="Proteomes" id="UP001201980"/>
    </source>
</evidence>
<dbReference type="Pfam" id="PF00654">
    <property type="entry name" value="Voltage_CLC"/>
    <property type="match status" value="1"/>
</dbReference>
<keyword evidence="7 9" id="KW-0868">Chloride</keyword>
<dbReference type="SUPFAM" id="SSF81340">
    <property type="entry name" value="Clc chloride channel"/>
    <property type="match status" value="1"/>
</dbReference>
<keyword evidence="5 9" id="KW-0406">Ion transport</keyword>
<accession>A0AAD5RN95</accession>
<keyword evidence="2 9" id="KW-0813">Transport</keyword>
<feature type="domain" description="CBS" evidence="11">
    <location>
        <begin position="752"/>
        <end position="807"/>
    </location>
</feature>
<feature type="compositionally biased region" description="Polar residues" evidence="10">
    <location>
        <begin position="20"/>
        <end position="46"/>
    </location>
</feature>
<dbReference type="PANTHER" id="PTHR45711:SF3">
    <property type="entry name" value="CLC CHANNEL"/>
    <property type="match status" value="1"/>
</dbReference>
<evidence type="ECO:0000256" key="10">
    <source>
        <dbReference type="SAM" id="MobiDB-lite"/>
    </source>
</evidence>
<evidence type="ECO:0000256" key="2">
    <source>
        <dbReference type="ARBA" id="ARBA00022448"/>
    </source>
</evidence>
<protein>
    <recommendedName>
        <fullName evidence="9">Chloride channel protein</fullName>
    </recommendedName>
</protein>
<feature type="region of interest" description="Disordered" evidence="10">
    <location>
        <begin position="1"/>
        <end position="46"/>
    </location>
</feature>
<comment type="subcellular location">
    <subcellularLocation>
        <location evidence="1 9">Membrane</location>
        <topology evidence="1 9">Multi-pass membrane protein</topology>
    </subcellularLocation>
</comment>
<feature type="transmembrane region" description="Helical" evidence="9">
    <location>
        <begin position="401"/>
        <end position="422"/>
    </location>
</feature>
<feature type="transmembrane region" description="Helical" evidence="9">
    <location>
        <begin position="561"/>
        <end position="586"/>
    </location>
</feature>
<dbReference type="PRINTS" id="PR00762">
    <property type="entry name" value="CLCHANNEL"/>
</dbReference>
<sequence>MSASPHAEPGTGTGTPTTTEQTALLSPDSTQRISSRQSLNRMGSGVSTSGLRGGVFGSSVSLASSTTFSTDERALSGLGVGERLPYNDYTTIDWVHDLVKDSVRHRAIQALPGIRGYTYRIFDRCQGVIAATLIGILTALVAFCVDVSVATVSGWKEGYCSTSIFSGPESCCRESSDATAIFAWRLQGWKEGPCDEWVQWSDNYWASYTIYVLSALAFGAKDLDSSSSSSSVDTSTQKQQVEGKAMYMSSGSGIPEIKTILSGFVIPNFLTARVLITKAIGAIFAVATGLNLGKEGPFVHISTCAGNIVASLFHKYKHNERRMREMLSVACSAGLSVAFGAPIGGVLFSYEEISTYFPRRQVLWRAFLCSGVAAATLKQLNPTGTGKLVLFETGFGEDYSAAHYPVFVFLGVVGGIFGGVFCRANFLWSKHFRKFSLIKNHPVLETSVVVIITALLQFPNHMIRQPGDVVMTRLLVDCRQPVASTGWLCVHETATDSETRTKYFFWLIHGTVIKLLLTIITFGCKVPSGIIIPSLDAGALFGRLISNALPSIATGTIEPGLCALVGSAAFLAGVSRMTVSLAVVVFELTGEVTYILPVMTSILVAKWIADAIEKESVYDLAQTVLGHPFLDVEGAGHVARTVGGKVCDSLLPPRETMSEITLTLKGGSGGAGSGLVSRETMEWKLDLLKRRGLIDAGVVVVDEMGRCRGYIPEVELEWALNHTGDARTEPEGGDGTEPGVIDLFTGPFGEILDRTPMMISADAPVEYAVELFGKMGLRYVIVVEDGRVVGVIIKKRLVGWLDQLRSEH</sequence>
<name>A0AAD5RN95_9PEZI</name>
<evidence type="ECO:0000256" key="7">
    <source>
        <dbReference type="ARBA" id="ARBA00023214"/>
    </source>
</evidence>
<comment type="caution">
    <text evidence="12">The sequence shown here is derived from an EMBL/GenBank/DDBJ whole genome shotgun (WGS) entry which is preliminary data.</text>
</comment>
<evidence type="ECO:0000256" key="9">
    <source>
        <dbReference type="RuleBase" id="RU361221"/>
    </source>
</evidence>
<organism evidence="12 13">
    <name type="scientific">Zalerion maritima</name>
    <dbReference type="NCBI Taxonomy" id="339359"/>
    <lineage>
        <taxon>Eukaryota</taxon>
        <taxon>Fungi</taxon>
        <taxon>Dikarya</taxon>
        <taxon>Ascomycota</taxon>
        <taxon>Pezizomycotina</taxon>
        <taxon>Sordariomycetes</taxon>
        <taxon>Lulworthiomycetidae</taxon>
        <taxon>Lulworthiales</taxon>
        <taxon>Lulworthiaceae</taxon>
        <taxon>Zalerion</taxon>
    </lineage>
</organism>
<dbReference type="AlphaFoldDB" id="A0AAD5RN95"/>
<dbReference type="GO" id="GO:0005794">
    <property type="term" value="C:Golgi apparatus"/>
    <property type="evidence" value="ECO:0007669"/>
    <property type="project" value="TreeGrafter"/>
</dbReference>
<dbReference type="EMBL" id="JAKWBI020000241">
    <property type="protein sequence ID" value="KAJ2898167.1"/>
    <property type="molecule type" value="Genomic_DNA"/>
</dbReference>
<dbReference type="PROSITE" id="PS51371">
    <property type="entry name" value="CBS"/>
    <property type="match status" value="1"/>
</dbReference>
<evidence type="ECO:0000313" key="12">
    <source>
        <dbReference type="EMBL" id="KAJ2898167.1"/>
    </source>
</evidence>
<keyword evidence="13" id="KW-1185">Reference proteome</keyword>
<dbReference type="GO" id="GO:0005769">
    <property type="term" value="C:early endosome"/>
    <property type="evidence" value="ECO:0007669"/>
    <property type="project" value="TreeGrafter"/>
</dbReference>